<proteinExistence type="predicted"/>
<sequence>MVSVSELCCIVESGFFPLSCDCTVNEDGSLRIKVYDSASGRIELLINGVSPEQLTSVRDISNLIGELRTEMRAGRRAFASGL</sequence>
<dbReference type="Pfam" id="PF07865">
    <property type="entry name" value="DUF1652"/>
    <property type="match status" value="1"/>
</dbReference>
<comment type="caution">
    <text evidence="1">The sequence shown here is derived from an EMBL/GenBank/DDBJ whole genome shotgun (WGS) entry which is preliminary data.</text>
</comment>
<reference evidence="1 2" key="1">
    <citation type="submission" date="2023-02" db="EMBL/GenBank/DDBJ databases">
        <title>Pseudomonas chrutzelriedensis sp. nov., a potently antifungal strain isolated from moss.</title>
        <authorList>
            <person name="Schnyder A."/>
            <person name="Kalawong R."/>
            <person name="Eberl L."/>
            <person name="Agnoli K."/>
        </authorList>
    </citation>
    <scope>NUCLEOTIDE SEQUENCE [LARGE SCALE GENOMIC DNA]</scope>
    <source>
        <strain evidence="1 2">681</strain>
    </source>
</reference>
<dbReference type="EMBL" id="JARBWL010000002">
    <property type="protein sequence ID" value="MDI2595348.1"/>
    <property type="molecule type" value="Genomic_DNA"/>
</dbReference>
<accession>A0ABT6QX15</accession>
<organism evidence="1 2">
    <name type="scientific">Pseudomonas fungipugnans</name>
    <dbReference type="NCBI Taxonomy" id="3024217"/>
    <lineage>
        <taxon>Bacteria</taxon>
        <taxon>Pseudomonadati</taxon>
        <taxon>Pseudomonadota</taxon>
        <taxon>Gammaproteobacteria</taxon>
        <taxon>Pseudomonadales</taxon>
        <taxon>Pseudomonadaceae</taxon>
        <taxon>Pseudomonas</taxon>
    </lineage>
</organism>
<evidence type="ECO:0000313" key="2">
    <source>
        <dbReference type="Proteomes" id="UP001159100"/>
    </source>
</evidence>
<keyword evidence="2" id="KW-1185">Reference proteome</keyword>
<protein>
    <submittedName>
        <fullName evidence="1">DUF1652 domain-containing protein</fullName>
    </submittedName>
</protein>
<evidence type="ECO:0000313" key="1">
    <source>
        <dbReference type="EMBL" id="MDI2595348.1"/>
    </source>
</evidence>
<gene>
    <name evidence="1" type="ORF">POF45_28570</name>
</gene>
<dbReference type="Proteomes" id="UP001159100">
    <property type="component" value="Unassembled WGS sequence"/>
</dbReference>
<dbReference type="InterPro" id="IPR012448">
    <property type="entry name" value="DUF1652"/>
</dbReference>
<dbReference type="RefSeq" id="WP_259502506.1">
    <property type="nucleotide sequence ID" value="NZ_JARBWL010000002.1"/>
</dbReference>
<name>A0ABT6QX15_9PSED</name>